<evidence type="ECO:0000259" key="4">
    <source>
        <dbReference type="Pfam" id="PF01058"/>
    </source>
</evidence>
<dbReference type="RefSeq" id="WP_149306715.1">
    <property type="nucleotide sequence ID" value="NZ_SRSD01000003.1"/>
</dbReference>
<evidence type="ECO:0000256" key="1">
    <source>
        <dbReference type="ARBA" id="ARBA00004418"/>
    </source>
</evidence>
<dbReference type="InterPro" id="IPR006137">
    <property type="entry name" value="NADH_UbQ_OxRdtase-like_20kDa"/>
</dbReference>
<dbReference type="Pfam" id="PF01058">
    <property type="entry name" value="Oxidored_q6"/>
    <property type="match status" value="1"/>
</dbReference>
<accession>A0A5A9XKU9</accession>
<dbReference type="InterPro" id="IPR037024">
    <property type="entry name" value="NiFe_Hase_small_N_sf"/>
</dbReference>
<evidence type="ECO:0000313" key="5">
    <source>
        <dbReference type="EMBL" id="KAA0893400.1"/>
    </source>
</evidence>
<dbReference type="EMBL" id="SRSD01000003">
    <property type="protein sequence ID" value="KAA0893400.1"/>
    <property type="molecule type" value="Genomic_DNA"/>
</dbReference>
<dbReference type="AlphaFoldDB" id="A0A5A9XKU9"/>
<organism evidence="5 6">
    <name type="scientific">Oryzomonas rubra</name>
    <dbReference type="NCBI Taxonomy" id="2509454"/>
    <lineage>
        <taxon>Bacteria</taxon>
        <taxon>Pseudomonadati</taxon>
        <taxon>Thermodesulfobacteriota</taxon>
        <taxon>Desulfuromonadia</taxon>
        <taxon>Geobacterales</taxon>
        <taxon>Geobacteraceae</taxon>
        <taxon>Oryzomonas</taxon>
    </lineage>
</organism>
<dbReference type="SUPFAM" id="SSF56770">
    <property type="entry name" value="HydA/Nqo6-like"/>
    <property type="match status" value="1"/>
</dbReference>
<dbReference type="OrthoDB" id="9787729at2"/>
<dbReference type="PANTHER" id="PTHR42845">
    <property type="entry name" value="COENZYME F420-REDUCING HYDROGENASE, GAMMA SUBUNIT"/>
    <property type="match status" value="1"/>
</dbReference>
<dbReference type="GO" id="GO:0051536">
    <property type="term" value="F:iron-sulfur cluster binding"/>
    <property type="evidence" value="ECO:0007669"/>
    <property type="project" value="InterPro"/>
</dbReference>
<protein>
    <submittedName>
        <fullName evidence="5">NADP oxidoreductase</fullName>
    </submittedName>
</protein>
<comment type="subcellular location">
    <subcellularLocation>
        <location evidence="1">Periplasm</location>
    </subcellularLocation>
</comment>
<dbReference type="Proteomes" id="UP000324298">
    <property type="component" value="Unassembled WGS sequence"/>
</dbReference>
<dbReference type="PANTHER" id="PTHR42845:SF1">
    <property type="entry name" value="HYDROGENASE SMALL SUBUNIT"/>
    <property type="match status" value="1"/>
</dbReference>
<dbReference type="InterPro" id="IPR051349">
    <property type="entry name" value="Hydrogenase_assoc-protein"/>
</dbReference>
<keyword evidence="6" id="KW-1185">Reference proteome</keyword>
<dbReference type="GO" id="GO:0042597">
    <property type="term" value="C:periplasmic space"/>
    <property type="evidence" value="ECO:0007669"/>
    <property type="project" value="UniProtKB-SubCell"/>
</dbReference>
<keyword evidence="3" id="KW-0560">Oxidoreductase</keyword>
<dbReference type="Gene3D" id="3.40.50.700">
    <property type="entry name" value="NADH:ubiquinone oxidoreductase-like, 20kDa subunit"/>
    <property type="match status" value="1"/>
</dbReference>
<evidence type="ECO:0000313" key="6">
    <source>
        <dbReference type="Proteomes" id="UP000324298"/>
    </source>
</evidence>
<reference evidence="5 6" key="1">
    <citation type="submission" date="2019-04" db="EMBL/GenBank/DDBJ databases">
        <title>Geobacter ruber sp. nov., ferric-reducing bacteria isolated from paddy soil.</title>
        <authorList>
            <person name="Xu Z."/>
            <person name="Masuda Y."/>
            <person name="Itoh H."/>
            <person name="Senoo K."/>
        </authorList>
    </citation>
    <scope>NUCLEOTIDE SEQUENCE [LARGE SCALE GENOMIC DNA]</scope>
    <source>
        <strain evidence="5 6">Red88</strain>
    </source>
</reference>
<comment type="caution">
    <text evidence="5">The sequence shown here is derived from an EMBL/GenBank/DDBJ whole genome shotgun (WGS) entry which is preliminary data.</text>
</comment>
<sequence>MTRPRLATVWLSGCSGCHMSLLNLHGDLLGMLEQCDLVYSPLADIKEYPRGVDIVLVEGAVANEDNREMAGIIRRRSACVVSLGDCAVNGNVSALRNPSGLAATLGRVYGEAPPEHGVAHLLPRAVPLHQVIGVDAFLPGCPPAPERIRRLLTCLLQGQPAELPPELLSFG</sequence>
<evidence type="ECO:0000256" key="2">
    <source>
        <dbReference type="ARBA" id="ARBA00022764"/>
    </source>
</evidence>
<feature type="domain" description="NADH:ubiquinone oxidoreductase-like 20kDa subunit" evidence="4">
    <location>
        <begin position="14"/>
        <end position="153"/>
    </location>
</feature>
<gene>
    <name evidence="5" type="ORF">ET418_06210</name>
</gene>
<evidence type="ECO:0000256" key="3">
    <source>
        <dbReference type="ARBA" id="ARBA00023002"/>
    </source>
</evidence>
<proteinExistence type="predicted"/>
<name>A0A5A9XKU9_9BACT</name>
<dbReference type="GO" id="GO:0016491">
    <property type="term" value="F:oxidoreductase activity"/>
    <property type="evidence" value="ECO:0007669"/>
    <property type="project" value="UniProtKB-KW"/>
</dbReference>
<keyword evidence="2" id="KW-0574">Periplasm</keyword>